<dbReference type="RefSeq" id="WP_166053038.1">
    <property type="nucleotide sequence ID" value="NZ_JAAMPJ010000012.1"/>
</dbReference>
<evidence type="ECO:0000313" key="4">
    <source>
        <dbReference type="Proteomes" id="UP000481360"/>
    </source>
</evidence>
<dbReference type="Proteomes" id="UP000481360">
    <property type="component" value="Unassembled WGS sequence"/>
</dbReference>
<protein>
    <submittedName>
        <fullName evidence="3">ABC transporter substrate-binding protein</fullName>
    </submittedName>
</protein>
<dbReference type="Gene3D" id="3.10.105.10">
    <property type="entry name" value="Dipeptide-binding Protein, Domain 3"/>
    <property type="match status" value="1"/>
</dbReference>
<dbReference type="InterPro" id="IPR000914">
    <property type="entry name" value="SBP_5_dom"/>
</dbReference>
<dbReference type="PROSITE" id="PS51318">
    <property type="entry name" value="TAT"/>
    <property type="match status" value="1"/>
</dbReference>
<sequence>MFHRLTPVSRRTTLRATAMIGLGGLLGGCTSEQQNQQDAKKSGTLRLGALAASAPASDPHGELPGAFDRYRMAAIYDVLTVPGADGTTRPRLATSWEMDPSATRWRFTLRDDAVFTDGRPVRAEDVLYSVLRAKRMAGRARLAVVDAGRSVADGNQAVVLVTSAPEPELPRVVGGVFVVPARTTVFAEPVGSGPFLQALLRGNDVWLLPSDTWWGETRGIEQINLRGFRDSIALERAVANGELDAASDVEPVAAVVAAREQARALVRTPDMWAFGVLMRTDRAPFDRLRVRQAAKLALDRQALVTTVLGGAGRPGNDIPTPSDPSFPADVAPPGPDRDRARELLTQAGFPDGFAVVLHTTDTRAAMAGSANAIAEQLATIGIRVQVVVHPRETYWSQVYDSEAFVVTCRSGTQFAEWAEQVAAAWPDRVFADRVAEALAVADGPARRAAFEALQREVAADGPEAVWGFAEALDVTRSEVRDMPTGTGLARMMLEKVWLAR</sequence>
<dbReference type="EMBL" id="JAAMPJ010000012">
    <property type="protein sequence ID" value="NGY64224.1"/>
    <property type="molecule type" value="Genomic_DNA"/>
</dbReference>
<dbReference type="SUPFAM" id="SSF53850">
    <property type="entry name" value="Periplasmic binding protein-like II"/>
    <property type="match status" value="1"/>
</dbReference>
<dbReference type="Gene3D" id="3.40.190.10">
    <property type="entry name" value="Periplasmic binding protein-like II"/>
    <property type="match status" value="1"/>
</dbReference>
<evidence type="ECO:0000259" key="2">
    <source>
        <dbReference type="Pfam" id="PF00496"/>
    </source>
</evidence>
<evidence type="ECO:0000256" key="1">
    <source>
        <dbReference type="SAM" id="MobiDB-lite"/>
    </source>
</evidence>
<reference evidence="3 4" key="1">
    <citation type="submission" date="2020-03" db="EMBL/GenBank/DDBJ databases">
        <title>Isolation and identification of active actinomycetes.</title>
        <authorList>
            <person name="Sun X."/>
        </authorList>
    </citation>
    <scope>NUCLEOTIDE SEQUENCE [LARGE SCALE GENOMIC DNA]</scope>
    <source>
        <strain evidence="3 4">NEAU-D13</strain>
    </source>
</reference>
<keyword evidence="4" id="KW-1185">Reference proteome</keyword>
<feature type="region of interest" description="Disordered" evidence="1">
    <location>
        <begin position="310"/>
        <end position="337"/>
    </location>
</feature>
<gene>
    <name evidence="3" type="ORF">G7043_35460</name>
</gene>
<evidence type="ECO:0000313" key="3">
    <source>
        <dbReference type="EMBL" id="NGY64224.1"/>
    </source>
</evidence>
<feature type="domain" description="Solute-binding protein family 5" evidence="2">
    <location>
        <begin position="89"/>
        <end position="403"/>
    </location>
</feature>
<dbReference type="GO" id="GO:0015833">
    <property type="term" value="P:peptide transport"/>
    <property type="evidence" value="ECO:0007669"/>
    <property type="project" value="TreeGrafter"/>
</dbReference>
<dbReference type="PANTHER" id="PTHR30290">
    <property type="entry name" value="PERIPLASMIC BINDING COMPONENT OF ABC TRANSPORTER"/>
    <property type="match status" value="1"/>
</dbReference>
<dbReference type="InterPro" id="IPR006311">
    <property type="entry name" value="TAT_signal"/>
</dbReference>
<comment type="caution">
    <text evidence="3">The sequence shown here is derived from an EMBL/GenBank/DDBJ whole genome shotgun (WGS) entry which is preliminary data.</text>
</comment>
<accession>A0A7C9RW08</accession>
<proteinExistence type="predicted"/>
<dbReference type="Pfam" id="PF00496">
    <property type="entry name" value="SBP_bac_5"/>
    <property type="match status" value="1"/>
</dbReference>
<dbReference type="PROSITE" id="PS51257">
    <property type="entry name" value="PROKAR_LIPOPROTEIN"/>
    <property type="match status" value="1"/>
</dbReference>
<dbReference type="GO" id="GO:1904680">
    <property type="term" value="F:peptide transmembrane transporter activity"/>
    <property type="evidence" value="ECO:0007669"/>
    <property type="project" value="TreeGrafter"/>
</dbReference>
<dbReference type="InterPro" id="IPR039424">
    <property type="entry name" value="SBP_5"/>
</dbReference>
<organism evidence="3 4">
    <name type="scientific">Lentzea alba</name>
    <dbReference type="NCBI Taxonomy" id="2714351"/>
    <lineage>
        <taxon>Bacteria</taxon>
        <taxon>Bacillati</taxon>
        <taxon>Actinomycetota</taxon>
        <taxon>Actinomycetes</taxon>
        <taxon>Pseudonocardiales</taxon>
        <taxon>Pseudonocardiaceae</taxon>
        <taxon>Lentzea</taxon>
    </lineage>
</organism>
<dbReference type="AlphaFoldDB" id="A0A7C9RW08"/>
<name>A0A7C9RW08_9PSEU</name>